<dbReference type="Proteomes" id="UP000574104">
    <property type="component" value="Unassembled WGS sequence"/>
</dbReference>
<accession>A0A841YT77</accession>
<evidence type="ECO:0000313" key="5">
    <source>
        <dbReference type="Proteomes" id="UP000574104"/>
    </source>
</evidence>
<sequence>MKESEVRWAVEKMEHWTSSLVDAYMADLLTQIRELFYLGALFIAYSWFLFLIIRGTKRIFVWVLYVMFKSNDMPLFPERKGKKNVFMRLMRTGKIKNRQYEE</sequence>
<proteinExistence type="predicted"/>
<dbReference type="EMBL" id="JAARPT010000013">
    <property type="protein sequence ID" value="MBC1403104.1"/>
    <property type="molecule type" value="Genomic_DNA"/>
</dbReference>
<dbReference type="RefSeq" id="WP_185371579.1">
    <property type="nucleotide sequence ID" value="NZ_JAAROS010000011.1"/>
</dbReference>
<evidence type="ECO:0000256" key="1">
    <source>
        <dbReference type="SAM" id="Phobius"/>
    </source>
</evidence>
<comment type="caution">
    <text evidence="2">The sequence shown here is derived from an EMBL/GenBank/DDBJ whole genome shotgun (WGS) entry which is preliminary data.</text>
</comment>
<keyword evidence="1" id="KW-0812">Transmembrane</keyword>
<reference evidence="4 5" key="1">
    <citation type="submission" date="2020-03" db="EMBL/GenBank/DDBJ databases">
        <title>Soil Listeria distribution.</title>
        <authorList>
            <person name="Liao J."/>
            <person name="Wiedmann M."/>
        </authorList>
    </citation>
    <scope>NUCLEOTIDE SEQUENCE [LARGE SCALE GENOMIC DNA]</scope>
    <source>
        <strain evidence="3 5">FSL L7-1299</strain>
        <strain evidence="2 4">FSL L7-1658</strain>
    </source>
</reference>
<dbReference type="Proteomes" id="UP000544413">
    <property type="component" value="Unassembled WGS sequence"/>
</dbReference>
<name>A0A841YT77_9LIST</name>
<dbReference type="AlphaFoldDB" id="A0A841YT77"/>
<protein>
    <submittedName>
        <fullName evidence="2">Uncharacterized protein</fullName>
    </submittedName>
</protein>
<dbReference type="EMBL" id="JAARSH010000016">
    <property type="protein sequence ID" value="MBC1617940.1"/>
    <property type="molecule type" value="Genomic_DNA"/>
</dbReference>
<evidence type="ECO:0000313" key="4">
    <source>
        <dbReference type="Proteomes" id="UP000544413"/>
    </source>
</evidence>
<keyword evidence="1" id="KW-1133">Transmembrane helix</keyword>
<evidence type="ECO:0000313" key="3">
    <source>
        <dbReference type="EMBL" id="MBC1617940.1"/>
    </source>
</evidence>
<keyword evidence="1" id="KW-0472">Membrane</keyword>
<gene>
    <name evidence="2" type="ORF">HB836_16040</name>
    <name evidence="3" type="ORF">HB904_17315</name>
</gene>
<organism evidence="2 4">
    <name type="scientific">Listeria booriae</name>
    <dbReference type="NCBI Taxonomy" id="1552123"/>
    <lineage>
        <taxon>Bacteria</taxon>
        <taxon>Bacillati</taxon>
        <taxon>Bacillota</taxon>
        <taxon>Bacilli</taxon>
        <taxon>Bacillales</taxon>
        <taxon>Listeriaceae</taxon>
        <taxon>Listeria</taxon>
    </lineage>
</organism>
<feature type="transmembrane region" description="Helical" evidence="1">
    <location>
        <begin position="35"/>
        <end position="53"/>
    </location>
</feature>
<evidence type="ECO:0000313" key="2">
    <source>
        <dbReference type="EMBL" id="MBC1403104.1"/>
    </source>
</evidence>